<keyword evidence="4" id="KW-1185">Reference proteome</keyword>
<proteinExistence type="predicted"/>
<evidence type="ECO:0000256" key="1">
    <source>
        <dbReference type="SAM" id="MobiDB-lite"/>
    </source>
</evidence>
<dbReference type="EMBL" id="CWKI01000009">
    <property type="protein sequence ID" value="CTR09064.1"/>
    <property type="molecule type" value="Genomic_DNA"/>
</dbReference>
<sequence>MPVVFPDELEGGLIGVRPHSSSSLLLGESVTHPDSLASSQRNTAARNLVSHAMRQAGIDQNSRLLSRTGSGSIQQQRLYMDQYAPDEDGYMHHRTLDAKTGHTHNDVKSLFYNPDAPADKRLARISTNQDHHKGTLIFKDKKLGRLPTPATSDTDDEDEPLRQKLPLGSFGLSGPSSTSAGLPVFAAPAPVDLHPEGTPKTLDDLLDILRQHKPGKKIIEIAGDIDIKETFVTTAIIHVHGIGPARRPVLAVLCRRLPNNHIILAHPDWQLGDSSPTDKVLINSLRITKQIHVHIQFKLEIPV</sequence>
<evidence type="ECO:0000313" key="5">
    <source>
        <dbReference type="Proteomes" id="UP000239560"/>
    </source>
</evidence>
<dbReference type="OrthoDB" id="2520609at2759"/>
<name>A0A0K3CH71_RHOTO</name>
<feature type="region of interest" description="Disordered" evidence="1">
    <location>
        <begin position="143"/>
        <end position="163"/>
    </location>
</feature>
<protein>
    <submittedName>
        <fullName evidence="2 3">Putative Rho guanyl-nucleotide exchange factor</fullName>
    </submittedName>
</protein>
<accession>A0A0K3CH71</accession>
<reference evidence="3 5" key="2">
    <citation type="journal article" date="2018" name="Elife">
        <title>Functional genomics of lipid metabolism in the oleaginous yeast Rhodosporidium toruloides.</title>
        <authorList>
            <person name="Coradetti S.T."/>
            <person name="Pinel D."/>
            <person name="Geiselman G."/>
            <person name="Ito M."/>
            <person name="Mondo S."/>
            <person name="Reilly M.C."/>
            <person name="Cheng Y.F."/>
            <person name="Bauer S."/>
            <person name="Grigoriev I."/>
            <person name="Gladden J.M."/>
            <person name="Simmons B.A."/>
            <person name="Brem R."/>
            <person name="Arkin A.P."/>
            <person name="Skerker J.M."/>
        </authorList>
    </citation>
    <scope>NUCLEOTIDE SEQUENCE [LARGE SCALE GENOMIC DNA]</scope>
    <source>
        <strain evidence="3 5">NBRC 0880</strain>
    </source>
</reference>
<dbReference type="Proteomes" id="UP000239560">
    <property type="component" value="Unassembled WGS sequence"/>
</dbReference>
<reference evidence="2 4" key="1">
    <citation type="submission" date="2015-07" db="EMBL/GenBank/DDBJ databases">
        <authorList>
            <person name="Cajimat M.N.B."/>
            <person name="Milazzo M.L."/>
            <person name="Fulhorst C.F."/>
        </authorList>
    </citation>
    <scope>NUCLEOTIDE SEQUENCE [LARGE SCALE GENOMIC DNA]</scope>
    <source>
        <strain evidence="2">Single colony</strain>
    </source>
</reference>
<evidence type="ECO:0000313" key="3">
    <source>
        <dbReference type="EMBL" id="PRQ72652.1"/>
    </source>
</evidence>
<evidence type="ECO:0000313" key="2">
    <source>
        <dbReference type="EMBL" id="CTR09064.1"/>
    </source>
</evidence>
<dbReference type="EMBL" id="LCTV02000009">
    <property type="protein sequence ID" value="PRQ72652.1"/>
    <property type="molecule type" value="Genomic_DNA"/>
</dbReference>
<evidence type="ECO:0000313" key="4">
    <source>
        <dbReference type="Proteomes" id="UP000199069"/>
    </source>
</evidence>
<organism evidence="2 4">
    <name type="scientific">Rhodotorula toruloides</name>
    <name type="common">Yeast</name>
    <name type="synonym">Rhodosporidium toruloides</name>
    <dbReference type="NCBI Taxonomy" id="5286"/>
    <lineage>
        <taxon>Eukaryota</taxon>
        <taxon>Fungi</taxon>
        <taxon>Dikarya</taxon>
        <taxon>Basidiomycota</taxon>
        <taxon>Pucciniomycotina</taxon>
        <taxon>Microbotryomycetes</taxon>
        <taxon>Sporidiobolales</taxon>
        <taxon>Sporidiobolaceae</taxon>
        <taxon>Rhodotorula</taxon>
    </lineage>
</organism>
<gene>
    <name evidence="2" type="primary">FGENESH: predicted gene_9.271</name>
    <name evidence="3" type="ORF">AAT19DRAFT_16576</name>
    <name evidence="2" type="ORF">BN2166_0049250</name>
</gene>
<dbReference type="Proteomes" id="UP000199069">
    <property type="component" value="Unassembled WGS sequence"/>
</dbReference>
<dbReference type="AlphaFoldDB" id="A0A0K3CH71"/>